<name>A0A8C4RIQ4_ERPCA</name>
<dbReference type="Proteomes" id="UP000694620">
    <property type="component" value="Chromosome 3"/>
</dbReference>
<dbReference type="InterPro" id="IPR006802">
    <property type="entry name" value="Radial_spoke"/>
</dbReference>
<keyword evidence="7" id="KW-0966">Cell projection</keyword>
<keyword evidence="2" id="KW-0963">Cytoplasm</keyword>
<keyword evidence="5" id="KW-0969">Cilium</keyword>
<dbReference type="PANTHER" id="PTHR22069:SF0">
    <property type="entry name" value="RADIAL SPOKE HEAD PROTEIN 9 HOMOLOG"/>
    <property type="match status" value="1"/>
</dbReference>
<evidence type="ECO:0000256" key="3">
    <source>
        <dbReference type="ARBA" id="ARBA00022794"/>
    </source>
</evidence>
<dbReference type="AlphaFoldDB" id="A0A8C4RIQ4"/>
<sequence length="274" mass="31141">MDSASVHFSLDLVSGCGSLLSPEQKTALQTSLVILKRNYKFTRVLFWGKIFGIKADYYIARGLGADEMRDKTILYSLNCMDWNLLPPATKDMIAEASVIKGWFMGDPSHEYEYSETKKTGEEDQEEETSIKIKEEHRLTATISLIDDDVAVVPRGAYIQTPHGHIHTNRSFQGLSMTEAKKLNNYFHFTEPIYLKKKSLLEKADMDPSIDFLDSLEEDVPKGSWSLQSEKGNSVVLLRSLLWLGLSFYHIPMTSHHGYIYMGTGQKNIDLPFML</sequence>
<evidence type="ECO:0000256" key="6">
    <source>
        <dbReference type="ARBA" id="ARBA00023212"/>
    </source>
</evidence>
<evidence type="ECO:0000256" key="1">
    <source>
        <dbReference type="ARBA" id="ARBA00004611"/>
    </source>
</evidence>
<evidence type="ECO:0000256" key="9">
    <source>
        <dbReference type="ARBA" id="ARBA00038319"/>
    </source>
</evidence>
<evidence type="ECO:0000256" key="4">
    <source>
        <dbReference type="ARBA" id="ARBA00022846"/>
    </source>
</evidence>
<evidence type="ECO:0000313" key="12">
    <source>
        <dbReference type="Proteomes" id="UP000694620"/>
    </source>
</evidence>
<reference evidence="11" key="3">
    <citation type="submission" date="2025-09" db="UniProtKB">
        <authorList>
            <consortium name="Ensembl"/>
        </authorList>
    </citation>
    <scope>IDENTIFICATION</scope>
</reference>
<reference evidence="11" key="2">
    <citation type="submission" date="2025-08" db="UniProtKB">
        <authorList>
            <consortium name="Ensembl"/>
        </authorList>
    </citation>
    <scope>IDENTIFICATION</scope>
</reference>
<keyword evidence="3" id="KW-0970">Cilium biogenesis/degradation</keyword>
<evidence type="ECO:0000256" key="2">
    <source>
        <dbReference type="ARBA" id="ARBA00022490"/>
    </source>
</evidence>
<dbReference type="OrthoDB" id="10258956at2759"/>
<reference evidence="11" key="1">
    <citation type="submission" date="2021-06" db="EMBL/GenBank/DDBJ databases">
        <authorList>
            <consortium name="Wellcome Sanger Institute Data Sharing"/>
        </authorList>
    </citation>
    <scope>NUCLEOTIDE SEQUENCE [LARGE SCALE GENOMIC DNA]</scope>
</reference>
<evidence type="ECO:0000256" key="10">
    <source>
        <dbReference type="ARBA" id="ARBA00041080"/>
    </source>
</evidence>
<evidence type="ECO:0000256" key="5">
    <source>
        <dbReference type="ARBA" id="ARBA00023069"/>
    </source>
</evidence>
<protein>
    <recommendedName>
        <fullName evidence="10">Radial spoke head protein 9 homolog</fullName>
    </recommendedName>
</protein>
<keyword evidence="12" id="KW-1185">Reference proteome</keyword>
<proteinExistence type="inferred from homology"/>
<accession>A0A8C4RIQ4</accession>
<dbReference type="GO" id="GO:0035082">
    <property type="term" value="P:axoneme assembly"/>
    <property type="evidence" value="ECO:0007669"/>
    <property type="project" value="InterPro"/>
</dbReference>
<comment type="subcellular location">
    <subcellularLocation>
        <location evidence="8">Cell projection</location>
        <location evidence="8">Kinocilium</location>
    </subcellularLocation>
    <subcellularLocation>
        <location evidence="1">Cytoplasm</location>
        <location evidence="1">Cytoskeleton</location>
        <location evidence="1">Flagellum axoneme</location>
    </subcellularLocation>
</comment>
<dbReference type="GeneTree" id="ENSGT00390000018686"/>
<evidence type="ECO:0000256" key="7">
    <source>
        <dbReference type="ARBA" id="ARBA00023273"/>
    </source>
</evidence>
<dbReference type="Pfam" id="PF04712">
    <property type="entry name" value="Radial_spoke"/>
    <property type="match status" value="1"/>
</dbReference>
<dbReference type="GO" id="GO:0060294">
    <property type="term" value="P:cilium movement involved in cell motility"/>
    <property type="evidence" value="ECO:0007669"/>
    <property type="project" value="InterPro"/>
</dbReference>
<dbReference type="GO" id="GO:0001534">
    <property type="term" value="C:radial spoke"/>
    <property type="evidence" value="ECO:0007669"/>
    <property type="project" value="InterPro"/>
</dbReference>
<evidence type="ECO:0000313" key="11">
    <source>
        <dbReference type="Ensembl" id="ENSECRP00000003124.1"/>
    </source>
</evidence>
<dbReference type="PANTHER" id="PTHR22069">
    <property type="entry name" value="MITOCHONDRIAL RIBOSOMAL PROTEIN S18"/>
    <property type="match status" value="1"/>
</dbReference>
<dbReference type="InterPro" id="IPR055316">
    <property type="entry name" value="RSP9"/>
</dbReference>
<dbReference type="GO" id="GO:0060091">
    <property type="term" value="C:kinocilium"/>
    <property type="evidence" value="ECO:0007669"/>
    <property type="project" value="UniProtKB-SubCell"/>
</dbReference>
<dbReference type="GO" id="GO:0044458">
    <property type="term" value="P:motile cilium assembly"/>
    <property type="evidence" value="ECO:0007669"/>
    <property type="project" value="TreeGrafter"/>
</dbReference>
<dbReference type="Ensembl" id="ENSECRT00000003177.1">
    <property type="protein sequence ID" value="ENSECRP00000003124.1"/>
    <property type="gene ID" value="ENSECRG00000002130.1"/>
</dbReference>
<evidence type="ECO:0000256" key="8">
    <source>
        <dbReference type="ARBA" id="ARBA00037822"/>
    </source>
</evidence>
<keyword evidence="6" id="KW-0206">Cytoskeleton</keyword>
<keyword evidence="4" id="KW-0282">Flagellum</keyword>
<organism evidence="11 12">
    <name type="scientific">Erpetoichthys calabaricus</name>
    <name type="common">Rope fish</name>
    <name type="synonym">Calamoichthys calabaricus</name>
    <dbReference type="NCBI Taxonomy" id="27687"/>
    <lineage>
        <taxon>Eukaryota</taxon>
        <taxon>Metazoa</taxon>
        <taxon>Chordata</taxon>
        <taxon>Craniata</taxon>
        <taxon>Vertebrata</taxon>
        <taxon>Euteleostomi</taxon>
        <taxon>Actinopterygii</taxon>
        <taxon>Polypteriformes</taxon>
        <taxon>Polypteridae</taxon>
        <taxon>Erpetoichthys</taxon>
    </lineage>
</organism>
<gene>
    <name evidence="11" type="primary">RSPH9</name>
    <name evidence="11" type="synonym">LOC114648312</name>
</gene>
<comment type="similarity">
    <text evidence="9">Belongs to the flagellar radial spoke RSP9 family.</text>
</comment>